<accession>A0A5D2EC82</accession>
<name>A0A5D2EC82_GOSDA</name>
<protein>
    <submittedName>
        <fullName evidence="1">Uncharacterized protein</fullName>
    </submittedName>
</protein>
<evidence type="ECO:0000313" key="1">
    <source>
        <dbReference type="EMBL" id="TYG90741.1"/>
    </source>
</evidence>
<evidence type="ECO:0000313" key="2">
    <source>
        <dbReference type="Proteomes" id="UP000323506"/>
    </source>
</evidence>
<gene>
    <name evidence="1" type="ORF">ES288_A12G206800v1</name>
</gene>
<organism evidence="1 2">
    <name type="scientific">Gossypium darwinii</name>
    <name type="common">Darwin's cotton</name>
    <name type="synonym">Gossypium barbadense var. darwinii</name>
    <dbReference type="NCBI Taxonomy" id="34276"/>
    <lineage>
        <taxon>Eukaryota</taxon>
        <taxon>Viridiplantae</taxon>
        <taxon>Streptophyta</taxon>
        <taxon>Embryophyta</taxon>
        <taxon>Tracheophyta</taxon>
        <taxon>Spermatophyta</taxon>
        <taxon>Magnoliopsida</taxon>
        <taxon>eudicotyledons</taxon>
        <taxon>Gunneridae</taxon>
        <taxon>Pentapetalae</taxon>
        <taxon>rosids</taxon>
        <taxon>malvids</taxon>
        <taxon>Malvales</taxon>
        <taxon>Malvaceae</taxon>
        <taxon>Malvoideae</taxon>
        <taxon>Gossypium</taxon>
    </lineage>
</organism>
<dbReference type="AlphaFoldDB" id="A0A5D2EC82"/>
<proteinExistence type="predicted"/>
<dbReference type="Proteomes" id="UP000323506">
    <property type="component" value="Chromosome A12"/>
</dbReference>
<sequence>MNPSLCIVSPSIERKKVSSLLILGLISATRHVEASRVVVARMVALLVRIGG</sequence>
<keyword evidence="2" id="KW-1185">Reference proteome</keyword>
<dbReference type="EMBL" id="CM017699">
    <property type="protein sequence ID" value="TYG90741.1"/>
    <property type="molecule type" value="Genomic_DNA"/>
</dbReference>
<reference evidence="1 2" key="1">
    <citation type="submission" date="2019-06" db="EMBL/GenBank/DDBJ databases">
        <title>WGS assembly of Gossypium darwinii.</title>
        <authorList>
            <person name="Chen Z.J."/>
            <person name="Sreedasyam A."/>
            <person name="Ando A."/>
            <person name="Song Q."/>
            <person name="De L."/>
            <person name="Hulse-Kemp A."/>
            <person name="Ding M."/>
            <person name="Ye W."/>
            <person name="Kirkbride R."/>
            <person name="Jenkins J."/>
            <person name="Plott C."/>
            <person name="Lovell J."/>
            <person name="Lin Y.-M."/>
            <person name="Vaughn R."/>
            <person name="Liu B."/>
            <person name="Li W."/>
            <person name="Simpson S."/>
            <person name="Scheffler B."/>
            <person name="Saski C."/>
            <person name="Grover C."/>
            <person name="Hu G."/>
            <person name="Conover J."/>
            <person name="Carlson J."/>
            <person name="Shu S."/>
            <person name="Boston L."/>
            <person name="Williams M."/>
            <person name="Peterson D."/>
            <person name="Mcgee K."/>
            <person name="Jones D."/>
            <person name="Wendel J."/>
            <person name="Stelly D."/>
            <person name="Grimwood J."/>
            <person name="Schmutz J."/>
        </authorList>
    </citation>
    <scope>NUCLEOTIDE SEQUENCE [LARGE SCALE GENOMIC DNA]</scope>
    <source>
        <strain evidence="1">1808015.09</strain>
    </source>
</reference>